<feature type="transmembrane region" description="Helical" evidence="1">
    <location>
        <begin position="44"/>
        <end position="61"/>
    </location>
</feature>
<name>A0AAW1DN76_9HEMI</name>
<evidence type="ECO:0000313" key="4">
    <source>
        <dbReference type="Proteomes" id="UP001461498"/>
    </source>
</evidence>
<dbReference type="AlphaFoldDB" id="A0AAW1DN76"/>
<keyword evidence="1" id="KW-0472">Membrane</keyword>
<comment type="caution">
    <text evidence="3">The sequence shown here is derived from an EMBL/GenBank/DDBJ whole genome shotgun (WGS) entry which is preliminary data.</text>
</comment>
<organism evidence="3 4">
    <name type="scientific">Rhynocoris fuscipes</name>
    <dbReference type="NCBI Taxonomy" id="488301"/>
    <lineage>
        <taxon>Eukaryota</taxon>
        <taxon>Metazoa</taxon>
        <taxon>Ecdysozoa</taxon>
        <taxon>Arthropoda</taxon>
        <taxon>Hexapoda</taxon>
        <taxon>Insecta</taxon>
        <taxon>Pterygota</taxon>
        <taxon>Neoptera</taxon>
        <taxon>Paraneoptera</taxon>
        <taxon>Hemiptera</taxon>
        <taxon>Heteroptera</taxon>
        <taxon>Panheteroptera</taxon>
        <taxon>Cimicomorpha</taxon>
        <taxon>Reduviidae</taxon>
        <taxon>Harpactorinae</taxon>
        <taxon>Harpactorini</taxon>
        <taxon>Rhynocoris</taxon>
    </lineage>
</organism>
<evidence type="ECO:0000256" key="2">
    <source>
        <dbReference type="SAM" id="SignalP"/>
    </source>
</evidence>
<keyword evidence="1" id="KW-1133">Transmembrane helix</keyword>
<evidence type="ECO:0000256" key="1">
    <source>
        <dbReference type="SAM" id="Phobius"/>
    </source>
</evidence>
<reference evidence="3 4" key="1">
    <citation type="submission" date="2022-12" db="EMBL/GenBank/DDBJ databases">
        <title>Chromosome-level genome assembly of true bugs.</title>
        <authorList>
            <person name="Ma L."/>
            <person name="Li H."/>
        </authorList>
    </citation>
    <scope>NUCLEOTIDE SEQUENCE [LARGE SCALE GENOMIC DNA]</scope>
    <source>
        <strain evidence="3">Lab_2022b</strain>
    </source>
</reference>
<accession>A0AAW1DN76</accession>
<evidence type="ECO:0000313" key="3">
    <source>
        <dbReference type="EMBL" id="KAK9509790.1"/>
    </source>
</evidence>
<feature type="chain" id="PRO_5043889522" evidence="2">
    <location>
        <begin position="21"/>
        <end position="70"/>
    </location>
</feature>
<dbReference type="EMBL" id="JAPXFL010000003">
    <property type="protein sequence ID" value="KAK9509790.1"/>
    <property type="molecule type" value="Genomic_DNA"/>
</dbReference>
<proteinExistence type="predicted"/>
<keyword evidence="1" id="KW-0812">Transmembrane</keyword>
<gene>
    <name evidence="3" type="ORF">O3M35_007026</name>
</gene>
<sequence length="70" mass="7951">MKSLLIFTVVALLLVQQSYASCSDQQDQDQDDCEDERITDGYEVLLPSINLLLISLIFAFYSTNSFKINL</sequence>
<dbReference type="Proteomes" id="UP001461498">
    <property type="component" value="Unassembled WGS sequence"/>
</dbReference>
<keyword evidence="2" id="KW-0732">Signal</keyword>
<protein>
    <submittedName>
        <fullName evidence="3">Uncharacterized protein</fullName>
    </submittedName>
</protein>
<feature type="signal peptide" evidence="2">
    <location>
        <begin position="1"/>
        <end position="20"/>
    </location>
</feature>
<keyword evidence="4" id="KW-1185">Reference proteome</keyword>